<evidence type="ECO:0000256" key="1">
    <source>
        <dbReference type="SAM" id="Phobius"/>
    </source>
</evidence>
<reference evidence="3 4" key="1">
    <citation type="submission" date="2016-11" db="EMBL/GenBank/DDBJ databases">
        <authorList>
            <person name="Jaros S."/>
            <person name="Januszkiewicz K."/>
            <person name="Wedrychowicz H."/>
        </authorList>
    </citation>
    <scope>NUCLEOTIDE SEQUENCE [LARGE SCALE GENOMIC DNA]</scope>
    <source>
        <strain evidence="3 4">DSM 21758</strain>
    </source>
</reference>
<evidence type="ECO:0000313" key="3">
    <source>
        <dbReference type="EMBL" id="SHJ43945.1"/>
    </source>
</evidence>
<feature type="chain" id="PRO_5009918649" evidence="2">
    <location>
        <begin position="24"/>
        <end position="250"/>
    </location>
</feature>
<keyword evidence="1" id="KW-0812">Transmembrane</keyword>
<evidence type="ECO:0000256" key="2">
    <source>
        <dbReference type="SAM" id="SignalP"/>
    </source>
</evidence>
<feature type="transmembrane region" description="Helical" evidence="1">
    <location>
        <begin position="228"/>
        <end position="245"/>
    </location>
</feature>
<accession>A0A1M6JB83</accession>
<dbReference type="Proteomes" id="UP000184310">
    <property type="component" value="Unassembled WGS sequence"/>
</dbReference>
<feature type="signal peptide" evidence="2">
    <location>
        <begin position="1"/>
        <end position="23"/>
    </location>
</feature>
<proteinExistence type="predicted"/>
<dbReference type="AlphaFoldDB" id="A0A1M6JB83"/>
<dbReference type="OrthoDB" id="2067260at2"/>
<gene>
    <name evidence="3" type="ORF">SAMN02745163_01973</name>
</gene>
<evidence type="ECO:0000313" key="4">
    <source>
        <dbReference type="Proteomes" id="UP000184310"/>
    </source>
</evidence>
<keyword evidence="1" id="KW-0472">Membrane</keyword>
<protein>
    <submittedName>
        <fullName evidence="3">Uncharacterized protein</fullName>
    </submittedName>
</protein>
<dbReference type="RefSeq" id="WP_072986535.1">
    <property type="nucleotide sequence ID" value="NZ_FQZB01000008.1"/>
</dbReference>
<keyword evidence="4" id="KW-1185">Reference proteome</keyword>
<name>A0A1M6JB83_9CLOT</name>
<keyword evidence="2" id="KW-0732">Signal</keyword>
<sequence length="250" mass="28493">MAKIKIFFGTVICLLLFNTMAYATPGNLKEISIDGNFNDWKGYPMIKDDIGDTPKPHEDIEFVQCAADNNDLYLHIKRVGEDKYTYWNLKAVIVNGRKGALFDHKYYPNKSDRYPNQGTNPDNTKYVSFKAPQYDITVYYKDDYPKSNFYVKASFDDGKHGSTVIFDNVAGVSKDGKEFEIKLPLHYVGLNGANRDVKLMLKSGVFEPLTNVDWAPEKPITITKGTNAWEIFIGASFIFISFLAYKKLKK</sequence>
<dbReference type="EMBL" id="FQZB01000008">
    <property type="protein sequence ID" value="SHJ43945.1"/>
    <property type="molecule type" value="Genomic_DNA"/>
</dbReference>
<organism evidence="3 4">
    <name type="scientific">Clostridium cavendishii DSM 21758</name>
    <dbReference type="NCBI Taxonomy" id="1121302"/>
    <lineage>
        <taxon>Bacteria</taxon>
        <taxon>Bacillati</taxon>
        <taxon>Bacillota</taxon>
        <taxon>Clostridia</taxon>
        <taxon>Eubacteriales</taxon>
        <taxon>Clostridiaceae</taxon>
        <taxon>Clostridium</taxon>
    </lineage>
</organism>
<keyword evidence="1" id="KW-1133">Transmembrane helix</keyword>
<dbReference type="STRING" id="1121302.SAMN02745163_01973"/>